<keyword evidence="2" id="KW-1133">Transmembrane helix</keyword>
<evidence type="ECO:0000256" key="1">
    <source>
        <dbReference type="SAM" id="Coils"/>
    </source>
</evidence>
<keyword evidence="1" id="KW-0175">Coiled coil</keyword>
<name>A0A7X1DCZ1_9LIST</name>
<dbReference type="RefSeq" id="WP_185580077.1">
    <property type="nucleotide sequence ID" value="NZ_JAARZC010000007.1"/>
</dbReference>
<comment type="caution">
    <text evidence="3">The sequence shown here is derived from an EMBL/GenBank/DDBJ whole genome shotgun (WGS) entry which is preliminary data.</text>
</comment>
<dbReference type="EMBL" id="JAARZC010000007">
    <property type="protein sequence ID" value="MBC2251117.1"/>
    <property type="molecule type" value="Genomic_DNA"/>
</dbReference>
<keyword evidence="2" id="KW-0812">Transmembrane</keyword>
<dbReference type="Proteomes" id="UP000559864">
    <property type="component" value="Unassembled WGS sequence"/>
</dbReference>
<organism evidence="3 4">
    <name type="scientific">Listeria cossartiae subsp. cayugensis</name>
    <dbReference type="NCBI Taxonomy" id="2713505"/>
    <lineage>
        <taxon>Bacteria</taxon>
        <taxon>Bacillati</taxon>
        <taxon>Bacillota</taxon>
        <taxon>Bacilli</taxon>
        <taxon>Bacillales</taxon>
        <taxon>Listeriaceae</taxon>
        <taxon>Listeria</taxon>
        <taxon>Listeria cossartiae</taxon>
    </lineage>
</organism>
<feature type="transmembrane region" description="Helical" evidence="2">
    <location>
        <begin position="42"/>
        <end position="64"/>
    </location>
</feature>
<evidence type="ECO:0000313" key="4">
    <source>
        <dbReference type="Proteomes" id="UP000559864"/>
    </source>
</evidence>
<feature type="coiled-coil region" evidence="1">
    <location>
        <begin position="245"/>
        <end position="272"/>
    </location>
</feature>
<evidence type="ECO:0000313" key="3">
    <source>
        <dbReference type="EMBL" id="MBC2251117.1"/>
    </source>
</evidence>
<keyword evidence="2" id="KW-0472">Membrane</keyword>
<sequence length="321" mass="37743">MNKLLFWRQTENTYIDEKEKSERKKYTRDGERRYKYLAAKVVRFYYIAFSISVLIVLTTFTIAITNASHYDVVDSGSGEDTEEKLAGTTLFLADRTYHPNTNQAEFLFQVSREPIYQKQPIQMIVAERKTKKELKSRLLELNEEYMLVIVNDVPENWKEIVFDFGENELLVDTNTEVKTSHLLTKSDEEIIKEGEMKQCSFFFSEYKTPKVKGYANMSDDDYLRYYADKQIDAADELMTKYAKAIQTLDKDVEHMNKQIEQLKDDKKYQTETTQLETDQSIKSIQSEQDKIRSKVQETKLGIKQLNDRKGKLEEWLSDHPA</sequence>
<accession>A0A7X1DCZ1</accession>
<evidence type="ECO:0000256" key="2">
    <source>
        <dbReference type="SAM" id="Phobius"/>
    </source>
</evidence>
<reference evidence="3 4" key="1">
    <citation type="submission" date="2020-03" db="EMBL/GenBank/DDBJ databases">
        <title>Soil Listeria distribution.</title>
        <authorList>
            <person name="Liao J."/>
            <person name="Wiedmann M."/>
        </authorList>
    </citation>
    <scope>NUCLEOTIDE SEQUENCE [LARGE SCALE GENOMIC DNA]</scope>
    <source>
        <strain evidence="3 4">FSL L7-0123</strain>
    </source>
</reference>
<protein>
    <submittedName>
        <fullName evidence="3">Uncharacterized protein</fullName>
    </submittedName>
</protein>
<proteinExistence type="predicted"/>
<dbReference type="AlphaFoldDB" id="A0A7X1DCZ1"/>
<gene>
    <name evidence="3" type="ORF">HCB49_14070</name>
</gene>